<evidence type="ECO:0000313" key="2">
    <source>
        <dbReference type="EMBL" id="TMJ00144.1"/>
    </source>
</evidence>
<accession>A0A537KWM4</accession>
<organism evidence="2 3">
    <name type="scientific">Candidatus Segetimicrobium genomatis</name>
    <dbReference type="NCBI Taxonomy" id="2569760"/>
    <lineage>
        <taxon>Bacteria</taxon>
        <taxon>Bacillati</taxon>
        <taxon>Candidatus Sysuimicrobiota</taxon>
        <taxon>Candidatus Sysuimicrobiia</taxon>
        <taxon>Candidatus Sysuimicrobiales</taxon>
        <taxon>Candidatus Segetimicrobiaceae</taxon>
        <taxon>Candidatus Segetimicrobium</taxon>
    </lineage>
</organism>
<gene>
    <name evidence="2" type="ORF">E6H01_10165</name>
</gene>
<keyword evidence="1" id="KW-0732">Signal</keyword>
<comment type="caution">
    <text evidence="2">The sequence shown here is derived from an EMBL/GenBank/DDBJ whole genome shotgun (WGS) entry which is preliminary data.</text>
</comment>
<sequence>MRTVAVAALVAVVLAGSASAQVGTQLIVTMNLAGPVKLTGGSYYIAFTIDDSILTGPQSDSSNWTHYVLYRQGRFFFGRVPPAPFRPFGFEAIKPPTPYPYGEVSPDQKSLRVRVALADLHTGPPLPLKIKVNFVTVDENLRSIDALGSGAGDRFGFVTLDLRKDTFLTIIDPTGDAPDPSFDITGGSIQLTTP</sequence>
<dbReference type="Proteomes" id="UP000319353">
    <property type="component" value="Unassembled WGS sequence"/>
</dbReference>
<name>A0A537KWM4_9BACT</name>
<feature type="chain" id="PRO_5021955614" evidence="1">
    <location>
        <begin position="21"/>
        <end position="194"/>
    </location>
</feature>
<protein>
    <submittedName>
        <fullName evidence="2">Uncharacterized protein</fullName>
    </submittedName>
</protein>
<reference evidence="2 3" key="1">
    <citation type="journal article" date="2019" name="Nat. Microbiol.">
        <title>Mediterranean grassland soil C-N compound turnover is dependent on rainfall and depth, and is mediated by genomically divergent microorganisms.</title>
        <authorList>
            <person name="Diamond S."/>
            <person name="Andeer P.F."/>
            <person name="Li Z."/>
            <person name="Crits-Christoph A."/>
            <person name="Burstein D."/>
            <person name="Anantharaman K."/>
            <person name="Lane K.R."/>
            <person name="Thomas B.C."/>
            <person name="Pan C."/>
            <person name="Northen T.R."/>
            <person name="Banfield J.F."/>
        </authorList>
    </citation>
    <scope>NUCLEOTIDE SEQUENCE [LARGE SCALE GENOMIC DNA]</scope>
    <source>
        <strain evidence="2">NP_4</strain>
    </source>
</reference>
<evidence type="ECO:0000256" key="1">
    <source>
        <dbReference type="SAM" id="SignalP"/>
    </source>
</evidence>
<feature type="signal peptide" evidence="1">
    <location>
        <begin position="1"/>
        <end position="20"/>
    </location>
</feature>
<evidence type="ECO:0000313" key="3">
    <source>
        <dbReference type="Proteomes" id="UP000319353"/>
    </source>
</evidence>
<dbReference type="AlphaFoldDB" id="A0A537KWM4"/>
<proteinExistence type="predicted"/>
<dbReference type="EMBL" id="VBAL01000123">
    <property type="protein sequence ID" value="TMJ00144.1"/>
    <property type="molecule type" value="Genomic_DNA"/>
</dbReference>